<feature type="compositionally biased region" description="Acidic residues" evidence="1">
    <location>
        <begin position="2013"/>
        <end position="2026"/>
    </location>
</feature>
<protein>
    <submittedName>
        <fullName evidence="2">Uncharacterized protein</fullName>
    </submittedName>
</protein>
<evidence type="ECO:0000256" key="1">
    <source>
        <dbReference type="SAM" id="MobiDB-lite"/>
    </source>
</evidence>
<name>A0A6C0ERE4_9ZZZZ</name>
<proteinExistence type="predicted"/>
<sequence>MSLNENENEKDNINKLSDETNYNETKIELQLGDIIKIISPNNEILNGNEFYINYIDQTKMFLLNPESGEMTKLKLSPDGTIGDGTITQLIILSRSETASYAKQNGLTTNKWIDIHFGGDFPSIITGEITNVEEDMIEVKTIDGDMLYINFDYKGIPEDLPIEFIEIREKPQEPSKIIEEPEQEQGQEEYQEYEMLPELEKEKRLLEGEKIQFSIPTKNVKDQLREFIIKADQIQFGYEELGPIVQFVDVASNSQRYSIETQLSDLLDELLSNIPNSQRTQKVLNNIHIIIERFKQLRERFSTFDKYGNIDSILRNEASYKPLSQYFNHFKQNLYWILPVVKNIKKVYNVQSMNDENNDVINIELENDIMNINNIVNNYKSNTLPSEQNKYSYLYNELNPHFTPFDLINDENNNGILIEKNVEANINVVINNLEDMYSSIFNNNTIRSRRFVIQKYNLGLTKLDTVDATSSRMITVKVNMTNPETMSIKSFVTLPEPTIRFSKINLPGTTLLDKANLNQIFLNYWEFLKNKTNVNEIIIDNLEEELDYNENNFVNTVKNYVLNLSDEEKRGLSNEAIYSQFIQTIIPKTKIIFNLMKKYIVGKLSIVDVVGYLEPFLIYTDDLTYMQYVEIINFINGKISEYNKNFIERARLFNILKRNKSQQLIFTNAYSILSLLDNQLYTETCDAYNIIVNNNLIFTNSELLKKINMKDNTKLYTSAISLKNAPLMMPMEFSELFESEKEKIEKKMNNESNDKCKTMTIAKKYKSIEELEADNDKTIYFDKNYDKTPYGLLNNYEKEIIQMPPDSFFDYLKNDLQKKQKLTDEDAEYLADTLVTGYKKVMNNHYAILYKGYNENIKDEFDYYVRKNNKWELDTEVGKEIFTDESSILCNLQEKCINVPDKIDDKCESIKKDESTLQTNLLKNVINEFDIKYRVSKDEYHKKIKEKYEYLTSIIGVSTQIENANMLKYNNQKYKLGANVNDELNASIISPNAKLLNLILSQSDFVKKQNDIIRFVNNYTRPPIREGFGPLNKKESIHWLYCVKTNVELLPVFRYDMASAYITNPSGYNDFIDQLVAKIGKESDDGDYWTAEGSGWTIRKGDFDIEEGYEEGFKVSTRAILEDDAGNKITSEIKKIIKYDTPDTRMISNIVNALSIAMGINIETQKEFIVNCVLESLRDTLESENDYKLKIKDMAEKGKKMSSYKDFYNTAIMYYTLGMILIAIQTSIPSVKTRKTHPGCVRSFTGYPFEGAGDYSSLKYLSCVAYDIRESSVEPWNILKKLDIIEKKIKASIDDVLLTLSDVKRKFDEKTEYLLMSSSSEKISEDHDISSWINFLPPLFPYKIKRLLNISDDFKRGLISDLRSGSPNQKEKILVIESKIIQFSLALQEKIKEIVKNKATLLNNSNSEPYLENACCQSNSNETVIEYFISHDKNIEEYNQIVNKLTNILQDIASYSQAGLFYSNINTKNKYPTIIQNFDEKTIYLSFIFFCKFKSLIPIPEYLLPLCNNKPEFLSSNEIYNTDEIITMLKKDDRQYNNETFLRLLQIIGRNNIVNVDFEEKISSNISKFTNLLEVIDEENDEVVDGALTKNILKTLDTFDIASNETTKEVKDLNNYLIKSIESMKEDIIEFIEKNKGNDVTKRSVKKVVDAIQSLSNWSTDNSNRRENISISNDSMYNIINFYKTFISYFVTLFPNIILNEVDYTNTFIPNYLHLSGNHSKKIKDSIEKYYESLKIFYGKPGLYNILTKVQKLCKNLLKLSSETPSFTTINYDGKTLKPVFDERTSRFLYEYYLLRVLISYIDLSDDSDMIVTEYNKDNNVEDIFTVEYLEEQETRIDISISSRTDKNKVLLSGNKKELRQLTCNLLIAFVNIMESHKGKIDMSYEGITDNIFKLKEKEKNLITDKLKNLTDEQRDVDTILKITKQSQYSKGLQKGLTMYDKDYYDAEREFRDEMDKVEQNLRKNNRSVTDDNIDIEIEDYLDNRDTEDNIEREAYDMSYLNEDFYDGNFDGNDAPEEEGDDYTDYN</sequence>
<organism evidence="2">
    <name type="scientific">viral metagenome</name>
    <dbReference type="NCBI Taxonomy" id="1070528"/>
    <lineage>
        <taxon>unclassified sequences</taxon>
        <taxon>metagenomes</taxon>
        <taxon>organismal metagenomes</taxon>
    </lineage>
</organism>
<evidence type="ECO:0000313" key="2">
    <source>
        <dbReference type="EMBL" id="QHT31292.1"/>
    </source>
</evidence>
<reference evidence="2" key="1">
    <citation type="journal article" date="2020" name="Nature">
        <title>Giant virus diversity and host interactions through global metagenomics.</title>
        <authorList>
            <person name="Schulz F."/>
            <person name="Roux S."/>
            <person name="Paez-Espino D."/>
            <person name="Jungbluth S."/>
            <person name="Walsh D.A."/>
            <person name="Denef V.J."/>
            <person name="McMahon K.D."/>
            <person name="Konstantinidis K.T."/>
            <person name="Eloe-Fadrosh E.A."/>
            <person name="Kyrpides N.C."/>
            <person name="Woyke T."/>
        </authorList>
    </citation>
    <scope>NUCLEOTIDE SEQUENCE</scope>
    <source>
        <strain evidence="2">GVMAG-M-3300009155-2</strain>
    </source>
</reference>
<feature type="region of interest" description="Disordered" evidence="1">
    <location>
        <begin position="2006"/>
        <end position="2026"/>
    </location>
</feature>
<dbReference type="EMBL" id="MN738917">
    <property type="protein sequence ID" value="QHT31292.1"/>
    <property type="molecule type" value="Genomic_DNA"/>
</dbReference>
<accession>A0A6C0ERE4</accession>